<evidence type="ECO:0000313" key="2">
    <source>
        <dbReference type="EMBL" id="OQD76758.1"/>
    </source>
</evidence>
<evidence type="ECO:0000256" key="1">
    <source>
        <dbReference type="SAM" id="MobiDB-lite"/>
    </source>
</evidence>
<dbReference type="PANTHER" id="PTHR37535">
    <property type="entry name" value="FLUG DOMAIN PROTEIN"/>
    <property type="match status" value="1"/>
</dbReference>
<reference evidence="3" key="1">
    <citation type="journal article" date="2017" name="Nat. Microbiol.">
        <title>Global analysis of biosynthetic gene clusters reveals vast potential of secondary metabolite production in Penicillium species.</title>
        <authorList>
            <person name="Nielsen J.C."/>
            <person name="Grijseels S."/>
            <person name="Prigent S."/>
            <person name="Ji B."/>
            <person name="Dainat J."/>
            <person name="Nielsen K.F."/>
            <person name="Frisvad J.C."/>
            <person name="Workman M."/>
            <person name="Nielsen J."/>
        </authorList>
    </citation>
    <scope>NUCLEOTIDE SEQUENCE [LARGE SCALE GENOMIC DNA]</scope>
    <source>
        <strain evidence="3">IBT 31811</strain>
    </source>
</reference>
<gene>
    <name evidence="2" type="ORF">PENANT_c119G09128</name>
</gene>
<feature type="region of interest" description="Disordered" evidence="1">
    <location>
        <begin position="1"/>
        <end position="40"/>
    </location>
</feature>
<dbReference type="PANTHER" id="PTHR37535:SF2">
    <property type="entry name" value="FINGER DOMAIN PROTEIN, PUTATIVE (AFU_ORTHOLOGUE AFUA_6G09300)-RELATED"/>
    <property type="match status" value="1"/>
</dbReference>
<dbReference type="Proteomes" id="UP000191672">
    <property type="component" value="Unassembled WGS sequence"/>
</dbReference>
<evidence type="ECO:0000313" key="3">
    <source>
        <dbReference type="Proteomes" id="UP000191672"/>
    </source>
</evidence>
<organism evidence="2 3">
    <name type="scientific">Penicillium antarcticum</name>
    <dbReference type="NCBI Taxonomy" id="416450"/>
    <lineage>
        <taxon>Eukaryota</taxon>
        <taxon>Fungi</taxon>
        <taxon>Dikarya</taxon>
        <taxon>Ascomycota</taxon>
        <taxon>Pezizomycotina</taxon>
        <taxon>Eurotiomycetes</taxon>
        <taxon>Eurotiomycetidae</taxon>
        <taxon>Eurotiales</taxon>
        <taxon>Aspergillaceae</taxon>
        <taxon>Penicillium</taxon>
    </lineage>
</organism>
<accession>A0A1V6PI66</accession>
<dbReference type="Pfam" id="PF11917">
    <property type="entry name" value="DUF3435"/>
    <property type="match status" value="1"/>
</dbReference>
<sequence>MARRSRKANCQVSSDSDYSEREGTEDYGSDTDLTEPEDEADPLCNAGDASLLFADNEHLAEHYIQQLQTFDETVYTQEDYGKGTTALLDRIEKKWSYFLDWALNLRRGKNGRRLPRIKCKSSLDIFWKVIRRLAKKYNLSIKGRDKPPMDVEDLAKVVETTVSTTKKKFGHGRHRIELGLFLQLAGLTTNRPQAILDLRYRHIQVSLLRDPNTYILPEIIFDPSLVLSPYIFLLGLLFADRAFDRVDSEEVLVLASQLPRLRIRDECNELRLQLDPAMDDVPVFRMSERTLNGIGISPNRPLPYSTLEPWVKKIGVITGIRQVTRPYSLRYRAGTALDNSGSVSDSLRNVVMHHADTRTFLKFYLSRRISKNLPAIIRGLDPEEDIMRAACRMSRTIDPDRPQELTTEQSCSVNQEPEILKLMARRDVISRSLERPLSRHKGTPAYDIYRKLNQEIAGSRKRAQHALLAQIQTKYDREQPMLEIKRQLSGIGPAESSSKPLKCSTDVPVPQQQLIKSLLTLPRPTIEEESVRRTEAIDSVAAYCQF</sequence>
<feature type="compositionally biased region" description="Acidic residues" evidence="1">
    <location>
        <begin position="25"/>
        <end position="40"/>
    </location>
</feature>
<protein>
    <submittedName>
        <fullName evidence="2">Uncharacterized protein</fullName>
    </submittedName>
</protein>
<dbReference type="EMBL" id="MDYN01000119">
    <property type="protein sequence ID" value="OQD76758.1"/>
    <property type="molecule type" value="Genomic_DNA"/>
</dbReference>
<dbReference type="InterPro" id="IPR021842">
    <property type="entry name" value="DUF3435"/>
</dbReference>
<proteinExistence type="predicted"/>
<keyword evidence="3" id="KW-1185">Reference proteome</keyword>
<name>A0A1V6PI66_9EURO</name>
<comment type="caution">
    <text evidence="2">The sequence shown here is derived from an EMBL/GenBank/DDBJ whole genome shotgun (WGS) entry which is preliminary data.</text>
</comment>
<dbReference type="STRING" id="416450.A0A1V6PI66"/>
<dbReference type="AlphaFoldDB" id="A0A1V6PI66"/>